<feature type="compositionally biased region" description="Basic residues" evidence="1">
    <location>
        <begin position="211"/>
        <end position="224"/>
    </location>
</feature>
<feature type="compositionally biased region" description="Polar residues" evidence="1">
    <location>
        <begin position="252"/>
        <end position="268"/>
    </location>
</feature>
<feature type="region of interest" description="Disordered" evidence="1">
    <location>
        <begin position="200"/>
        <end position="226"/>
    </location>
</feature>
<evidence type="ECO:0000256" key="1">
    <source>
        <dbReference type="SAM" id="MobiDB-lite"/>
    </source>
</evidence>
<sequence>MTREVRLLREALDGINFIDRAQRGNSPFPKGDETIPDSFTMPDEVVSIERPASGSRGTSAVEQARLSSRGSIQLLSDNAIRNDEPRSDGLTIRRFRIEGGPDHNSENHLREQGVNTHKFPVRHVVITHRVKHELDHGIGRTRFHIGTHHPEGKPHFHPFKLRTTLDSSQQIMDVDSIPHLGKRDETRDAIFDGRAARATIHGEEEKEIEHHPHKQRKGGGKRGRPVLVGRSLYSRGRVHFRPHVNFHPLPRGTSTDAEADSQESSPLAQETAAECERHDAAVMTEEPEVRDSANPKPDEVDNENDGGQSSPTIRRKSPDNKKLPFVGSGLKGADTFSIAGNQQQVMKVTSTRFQEWLPLVRSIIYDSRCKDYAQALRRDLARQKRSHSEQMRLLQIDLVECRSESERREIRDDIARLKQQWTPKHDRVLSCLNELISKGGVWSKVQQLRTIHSALVA</sequence>
<protein>
    <submittedName>
        <fullName evidence="2">Uncharacterized protein</fullName>
    </submittedName>
</protein>
<accession>A0A3P8A8E7</accession>
<keyword evidence="3" id="KW-1185">Reference proteome</keyword>
<name>A0A3P8A8E7_HAEPC</name>
<evidence type="ECO:0000313" key="3">
    <source>
        <dbReference type="Proteomes" id="UP000268014"/>
    </source>
</evidence>
<dbReference type="EMBL" id="UZAF01019133">
    <property type="protein sequence ID" value="VDO57885.1"/>
    <property type="molecule type" value="Genomic_DNA"/>
</dbReference>
<evidence type="ECO:0000313" key="2">
    <source>
        <dbReference type="EMBL" id="VDO57885.1"/>
    </source>
</evidence>
<feature type="compositionally biased region" description="Basic and acidic residues" evidence="1">
    <location>
        <begin position="287"/>
        <end position="299"/>
    </location>
</feature>
<dbReference type="OrthoDB" id="5843165at2759"/>
<feature type="region of interest" description="Disordered" evidence="1">
    <location>
        <begin position="242"/>
        <end position="327"/>
    </location>
</feature>
<dbReference type="Proteomes" id="UP000268014">
    <property type="component" value="Unassembled WGS sequence"/>
</dbReference>
<gene>
    <name evidence="2" type="ORF">HPLM_LOCUS15798</name>
</gene>
<dbReference type="AlphaFoldDB" id="A0A3P8A8E7"/>
<reference evidence="2 3" key="1">
    <citation type="submission" date="2018-11" db="EMBL/GenBank/DDBJ databases">
        <authorList>
            <consortium name="Pathogen Informatics"/>
        </authorList>
    </citation>
    <scope>NUCLEOTIDE SEQUENCE [LARGE SCALE GENOMIC DNA]</scope>
    <source>
        <strain evidence="2 3">MHpl1</strain>
    </source>
</reference>
<organism evidence="2 3">
    <name type="scientific">Haemonchus placei</name>
    <name type="common">Barber's pole worm</name>
    <dbReference type="NCBI Taxonomy" id="6290"/>
    <lineage>
        <taxon>Eukaryota</taxon>
        <taxon>Metazoa</taxon>
        <taxon>Ecdysozoa</taxon>
        <taxon>Nematoda</taxon>
        <taxon>Chromadorea</taxon>
        <taxon>Rhabditida</taxon>
        <taxon>Rhabditina</taxon>
        <taxon>Rhabditomorpha</taxon>
        <taxon>Strongyloidea</taxon>
        <taxon>Trichostrongylidae</taxon>
        <taxon>Haemonchus</taxon>
    </lineage>
</organism>
<proteinExistence type="predicted"/>
<feature type="compositionally biased region" description="Basic and acidic residues" evidence="1">
    <location>
        <begin position="200"/>
        <end position="210"/>
    </location>
</feature>